<comment type="subcellular location">
    <subcellularLocation>
        <location evidence="1">Cytoplasm</location>
    </subcellularLocation>
</comment>
<dbReference type="PANTHER" id="PTHR24214:SF55">
    <property type="entry name" value="Z BAND ALTERNATIVELY SPLICED PDZ-MOTIF PROTEIN 66, ISOFORM E"/>
    <property type="match status" value="1"/>
</dbReference>
<dbReference type="EMBL" id="JADBJN010000002">
    <property type="protein sequence ID" value="KAG5678490.1"/>
    <property type="molecule type" value="Genomic_DNA"/>
</dbReference>
<dbReference type="PANTHER" id="PTHR24214">
    <property type="entry name" value="PDZ AND LIM DOMAIN PROTEIN ZASP"/>
    <property type="match status" value="1"/>
</dbReference>
<dbReference type="Pfam" id="PF00595">
    <property type="entry name" value="PDZ"/>
    <property type="match status" value="1"/>
</dbReference>
<protein>
    <recommendedName>
        <fullName evidence="4">PDZ domain-containing protein</fullName>
    </recommendedName>
</protein>
<keyword evidence="3" id="KW-0479">Metal-binding</keyword>
<dbReference type="InterPro" id="IPR050604">
    <property type="entry name" value="PDZ-LIM_domain"/>
</dbReference>
<feature type="domain" description="PDZ" evidence="4">
    <location>
        <begin position="9"/>
        <end position="91"/>
    </location>
</feature>
<dbReference type="GO" id="GO:0051371">
    <property type="term" value="F:muscle alpha-actinin binding"/>
    <property type="evidence" value="ECO:0007669"/>
    <property type="project" value="TreeGrafter"/>
</dbReference>
<evidence type="ECO:0000259" key="4">
    <source>
        <dbReference type="PROSITE" id="PS50106"/>
    </source>
</evidence>
<dbReference type="InterPro" id="IPR001478">
    <property type="entry name" value="PDZ"/>
</dbReference>
<keyword evidence="6" id="KW-1185">Reference proteome</keyword>
<accession>A0A9J6C8X3</accession>
<dbReference type="Gene3D" id="2.30.42.10">
    <property type="match status" value="1"/>
</dbReference>
<evidence type="ECO:0000256" key="1">
    <source>
        <dbReference type="ARBA" id="ARBA00004496"/>
    </source>
</evidence>
<dbReference type="GO" id="GO:0001725">
    <property type="term" value="C:stress fiber"/>
    <property type="evidence" value="ECO:0007669"/>
    <property type="project" value="TreeGrafter"/>
</dbReference>
<dbReference type="OrthoDB" id="445995at2759"/>
<keyword evidence="3" id="KW-0440">LIM domain</keyword>
<keyword evidence="3" id="KW-0862">Zinc</keyword>
<evidence type="ECO:0000313" key="5">
    <source>
        <dbReference type="EMBL" id="KAG5678490.1"/>
    </source>
</evidence>
<evidence type="ECO:0000256" key="2">
    <source>
        <dbReference type="ARBA" id="ARBA00022490"/>
    </source>
</evidence>
<dbReference type="SUPFAM" id="SSF50156">
    <property type="entry name" value="PDZ domain-like"/>
    <property type="match status" value="1"/>
</dbReference>
<dbReference type="GO" id="GO:0031941">
    <property type="term" value="C:filamentous actin"/>
    <property type="evidence" value="ECO:0007669"/>
    <property type="project" value="TreeGrafter"/>
</dbReference>
<evidence type="ECO:0000313" key="6">
    <source>
        <dbReference type="Proteomes" id="UP001107558"/>
    </source>
</evidence>
<dbReference type="InterPro" id="IPR036034">
    <property type="entry name" value="PDZ_sf"/>
</dbReference>
<sequence length="241" mass="27799">MSQLYHEFGVTLERKSSDINWGIRLAGGSDLNSPLIVIRVHPNSPAERELMRGDIITKVEDYDARDLRHEDAQMLFRTQDNKIRLVVRRDNKIAMNSSKSKPISSMAPPNVQPSYIPPINQHPYRVPSPIPRGPQNMTAACASPLESLPHTVFPNDNQYHQVYQYTPIAQQQQQQSQQQHVNYPPPPPRTCFSPQLTRDHYQASDDENASLQYQLLLGFSKFHNSRKKLKRKIRKSVKNYF</sequence>
<dbReference type="GO" id="GO:0061061">
    <property type="term" value="P:muscle structure development"/>
    <property type="evidence" value="ECO:0007669"/>
    <property type="project" value="TreeGrafter"/>
</dbReference>
<keyword evidence="2" id="KW-0963">Cytoplasm</keyword>
<dbReference type="GO" id="GO:0005912">
    <property type="term" value="C:adherens junction"/>
    <property type="evidence" value="ECO:0007669"/>
    <property type="project" value="TreeGrafter"/>
</dbReference>
<comment type="caution">
    <text evidence="5">The sequence shown here is derived from an EMBL/GenBank/DDBJ whole genome shotgun (WGS) entry which is preliminary data.</text>
</comment>
<evidence type="ECO:0000256" key="3">
    <source>
        <dbReference type="ARBA" id="ARBA00023038"/>
    </source>
</evidence>
<name>A0A9J6C8X3_POLVA</name>
<dbReference type="GO" id="GO:0030036">
    <property type="term" value="P:actin cytoskeleton organization"/>
    <property type="evidence" value="ECO:0007669"/>
    <property type="project" value="TreeGrafter"/>
</dbReference>
<proteinExistence type="predicted"/>
<gene>
    <name evidence="5" type="ORF">PVAND_008158</name>
</gene>
<dbReference type="Proteomes" id="UP001107558">
    <property type="component" value="Chromosome 2"/>
</dbReference>
<organism evidence="5 6">
    <name type="scientific">Polypedilum vanderplanki</name>
    <name type="common">Sleeping chironomid midge</name>
    <dbReference type="NCBI Taxonomy" id="319348"/>
    <lineage>
        <taxon>Eukaryota</taxon>
        <taxon>Metazoa</taxon>
        <taxon>Ecdysozoa</taxon>
        <taxon>Arthropoda</taxon>
        <taxon>Hexapoda</taxon>
        <taxon>Insecta</taxon>
        <taxon>Pterygota</taxon>
        <taxon>Neoptera</taxon>
        <taxon>Endopterygota</taxon>
        <taxon>Diptera</taxon>
        <taxon>Nematocera</taxon>
        <taxon>Chironomoidea</taxon>
        <taxon>Chironomidae</taxon>
        <taxon>Chironominae</taxon>
        <taxon>Polypedilum</taxon>
        <taxon>Polypedilum</taxon>
    </lineage>
</organism>
<dbReference type="GO" id="GO:0030018">
    <property type="term" value="C:Z disc"/>
    <property type="evidence" value="ECO:0007669"/>
    <property type="project" value="TreeGrafter"/>
</dbReference>
<dbReference type="SMART" id="SM00228">
    <property type="entry name" value="PDZ"/>
    <property type="match status" value="1"/>
</dbReference>
<dbReference type="AlphaFoldDB" id="A0A9J6C8X3"/>
<dbReference type="GO" id="GO:0003779">
    <property type="term" value="F:actin binding"/>
    <property type="evidence" value="ECO:0007669"/>
    <property type="project" value="TreeGrafter"/>
</dbReference>
<dbReference type="PROSITE" id="PS50106">
    <property type="entry name" value="PDZ"/>
    <property type="match status" value="1"/>
</dbReference>
<reference evidence="5" key="1">
    <citation type="submission" date="2021-03" db="EMBL/GenBank/DDBJ databases">
        <title>Chromosome level genome of the anhydrobiotic midge Polypedilum vanderplanki.</title>
        <authorList>
            <person name="Yoshida Y."/>
            <person name="Kikawada T."/>
            <person name="Gusev O."/>
        </authorList>
    </citation>
    <scope>NUCLEOTIDE SEQUENCE</scope>
    <source>
        <strain evidence="5">NIAS01</strain>
        <tissue evidence="5">Whole body or cell culture</tissue>
    </source>
</reference>